<evidence type="ECO:0000256" key="1">
    <source>
        <dbReference type="SAM" id="Phobius"/>
    </source>
</evidence>
<dbReference type="PaxDb" id="6945-B7PDT7"/>
<keyword evidence="1" id="KW-0472">Membrane</keyword>
<gene>
    <name evidence="2" type="ORF">IscW_ISCW003617</name>
</gene>
<dbReference type="EMBL" id="ABJB010740950">
    <property type="status" value="NOT_ANNOTATED_CDS"/>
    <property type="molecule type" value="Genomic_DNA"/>
</dbReference>
<dbReference type="EnsemblMetazoa" id="ISCW003617-RA">
    <property type="protein sequence ID" value="ISCW003617-PA"/>
    <property type="gene ID" value="ISCW003617"/>
</dbReference>
<dbReference type="EMBL" id="ABJB010138800">
    <property type="status" value="NOT_ANNOTATED_CDS"/>
    <property type="molecule type" value="Genomic_DNA"/>
</dbReference>
<name>B7PDT7_IXOSC</name>
<accession>B7PDT7</accession>
<dbReference type="InParanoid" id="B7PDT7"/>
<dbReference type="EMBL" id="ABJB011132311">
    <property type="status" value="NOT_ANNOTATED_CDS"/>
    <property type="molecule type" value="Genomic_DNA"/>
</dbReference>
<dbReference type="EMBL" id="DS692042">
    <property type="protein sequence ID" value="EEC04759.1"/>
    <property type="molecule type" value="Genomic_DNA"/>
</dbReference>
<organism>
    <name type="scientific">Ixodes scapularis</name>
    <name type="common">Black-legged tick</name>
    <name type="synonym">Deer tick</name>
    <dbReference type="NCBI Taxonomy" id="6945"/>
    <lineage>
        <taxon>Eukaryota</taxon>
        <taxon>Metazoa</taxon>
        <taxon>Ecdysozoa</taxon>
        <taxon>Arthropoda</taxon>
        <taxon>Chelicerata</taxon>
        <taxon>Arachnida</taxon>
        <taxon>Acari</taxon>
        <taxon>Parasitiformes</taxon>
        <taxon>Ixodida</taxon>
        <taxon>Ixodoidea</taxon>
        <taxon>Ixodidae</taxon>
        <taxon>Ixodinae</taxon>
        <taxon>Ixodes</taxon>
    </lineage>
</organism>
<keyword evidence="4" id="KW-1185">Reference proteome</keyword>
<protein>
    <submittedName>
        <fullName evidence="2 3">Uncharacterized protein</fullName>
    </submittedName>
</protein>
<sequence>MLMRLYHLPQMSRGFLVAPSLPPLRSLNGSIPKRLATNLGERYIRLTVPALFVLVVFWLLPLSVDGPLAEELLRPELDACRRRWWTVPLHVNNLRGGDQVLREFAANSILSYAAAFLVYLLCDAPAESLCAFLRRREGADRSLDDGLDRRVRFLSQLLGVEPVVAPRAPPNKALRRITSLRDIVLHL</sequence>
<dbReference type="AlphaFoldDB" id="B7PDT7"/>
<proteinExistence type="predicted"/>
<dbReference type="HOGENOM" id="CLU_1449227_0_0_1"/>
<feature type="transmembrane region" description="Helical" evidence="1">
    <location>
        <begin position="43"/>
        <end position="64"/>
    </location>
</feature>
<evidence type="ECO:0000313" key="3">
    <source>
        <dbReference type="EnsemblMetazoa" id="ISCW003617-PA"/>
    </source>
</evidence>
<dbReference type="EMBL" id="ABJB010802480">
    <property type="status" value="NOT_ANNOTATED_CDS"/>
    <property type="molecule type" value="Genomic_DNA"/>
</dbReference>
<keyword evidence="1" id="KW-0812">Transmembrane</keyword>
<reference evidence="3" key="2">
    <citation type="submission" date="2020-05" db="UniProtKB">
        <authorList>
            <consortium name="EnsemblMetazoa"/>
        </authorList>
    </citation>
    <scope>IDENTIFICATION</scope>
    <source>
        <strain evidence="3">wikel</strain>
    </source>
</reference>
<evidence type="ECO:0000313" key="2">
    <source>
        <dbReference type="EMBL" id="EEC04759.1"/>
    </source>
</evidence>
<dbReference type="EMBL" id="ABJB010891561">
    <property type="status" value="NOT_ANNOTATED_CDS"/>
    <property type="molecule type" value="Genomic_DNA"/>
</dbReference>
<dbReference type="EMBL" id="ABJB010258222">
    <property type="status" value="NOT_ANNOTATED_CDS"/>
    <property type="molecule type" value="Genomic_DNA"/>
</dbReference>
<dbReference type="EMBL" id="ABJB010802117">
    <property type="status" value="NOT_ANNOTATED_CDS"/>
    <property type="molecule type" value="Genomic_DNA"/>
</dbReference>
<dbReference type="VEuPathDB" id="VectorBase:ISCW003617"/>
<dbReference type="VEuPathDB" id="VectorBase:ISCI003617"/>
<keyword evidence="1" id="KW-1133">Transmembrane helix</keyword>
<dbReference type="Proteomes" id="UP000001555">
    <property type="component" value="Unassembled WGS sequence"/>
</dbReference>
<evidence type="ECO:0000313" key="4">
    <source>
        <dbReference type="Proteomes" id="UP000001555"/>
    </source>
</evidence>
<reference evidence="2 4" key="1">
    <citation type="submission" date="2008-03" db="EMBL/GenBank/DDBJ databases">
        <title>Annotation of Ixodes scapularis.</title>
        <authorList>
            <consortium name="Ixodes scapularis Genome Project Consortium"/>
            <person name="Caler E."/>
            <person name="Hannick L.I."/>
            <person name="Bidwell S."/>
            <person name="Joardar V."/>
            <person name="Thiagarajan M."/>
            <person name="Amedeo P."/>
            <person name="Galinsky K.J."/>
            <person name="Schobel S."/>
            <person name="Inman J."/>
            <person name="Hostetler J."/>
            <person name="Miller J."/>
            <person name="Hammond M."/>
            <person name="Megy K."/>
            <person name="Lawson D."/>
            <person name="Kodira C."/>
            <person name="Sutton G."/>
            <person name="Meyer J."/>
            <person name="Hill C.A."/>
            <person name="Birren B."/>
            <person name="Nene V."/>
            <person name="Collins F."/>
            <person name="Alarcon-Chaidez F."/>
            <person name="Wikel S."/>
            <person name="Strausberg R."/>
        </authorList>
    </citation>
    <scope>NUCLEOTIDE SEQUENCE [LARGE SCALE GENOMIC DNA]</scope>
    <source>
        <strain evidence="4">Wikel</strain>
        <strain evidence="2">Wikel colony</strain>
    </source>
</reference>